<dbReference type="RefSeq" id="WP_196927126.1">
    <property type="nucleotide sequence ID" value="NZ_JADOTX010000001.1"/>
</dbReference>
<keyword evidence="4" id="KW-1185">Reference proteome</keyword>
<feature type="region of interest" description="Disordered" evidence="1">
    <location>
        <begin position="69"/>
        <end position="92"/>
    </location>
</feature>
<accession>A0ABS0JGP4</accession>
<keyword evidence="2" id="KW-1133">Transmembrane helix</keyword>
<keyword evidence="2" id="KW-0812">Transmembrane</keyword>
<proteinExistence type="predicted"/>
<feature type="compositionally biased region" description="Low complexity" evidence="1">
    <location>
        <begin position="69"/>
        <end position="83"/>
    </location>
</feature>
<organism evidence="3 4">
    <name type="scientific">Micromonospora ureilytica</name>
    <dbReference type="NCBI Taxonomy" id="709868"/>
    <lineage>
        <taxon>Bacteria</taxon>
        <taxon>Bacillati</taxon>
        <taxon>Actinomycetota</taxon>
        <taxon>Actinomycetes</taxon>
        <taxon>Micromonosporales</taxon>
        <taxon>Micromonosporaceae</taxon>
        <taxon>Micromonospora</taxon>
    </lineage>
</organism>
<dbReference type="Proteomes" id="UP000614915">
    <property type="component" value="Unassembled WGS sequence"/>
</dbReference>
<name>A0ABS0JGP4_9ACTN</name>
<sequence>MTTVDDQRIAELLRSVPVPESRVDLGRAVRDGRRRRQRRRVGGIAALTVLAGVGVVGAVGAVQVGGTASPPAPATSALAVSPAETGSAAPRPPVTCQAEWLSQPVGGPVAVANGVDPTGRHIVGDIGTGQEDGRVVRWTDGRPVVLPAAARHAAAVNASGDVVGTNGDGTGWLYRDGKLRFLATPTGYDAVLVHAVNGRGDIVGTARRSDDSHQAVLWSTDQPQKYRMVGQRGSSATGITEDGTIVGTVGDRPYRWTPQGVGAALAVPDGYPRASVDSAHGEWAIGMVPGGRRNSLVQMLPVLWNLATGAVSLLPFPGASGVAGNGEVLVVDGAPLVVAPDGTSRRLPGRPEVRATEAGTYTAEAISDDGLTVVGAVHENEAWRPLVWRCKR</sequence>
<evidence type="ECO:0000256" key="1">
    <source>
        <dbReference type="SAM" id="MobiDB-lite"/>
    </source>
</evidence>
<evidence type="ECO:0000313" key="3">
    <source>
        <dbReference type="EMBL" id="MBG6066245.1"/>
    </source>
</evidence>
<reference evidence="3 4" key="1">
    <citation type="submission" date="2020-11" db="EMBL/GenBank/DDBJ databases">
        <title>Sequencing the genomes of 1000 actinobacteria strains.</title>
        <authorList>
            <person name="Klenk H.-P."/>
        </authorList>
    </citation>
    <scope>NUCLEOTIDE SEQUENCE [LARGE SCALE GENOMIC DNA]</scope>
    <source>
        <strain evidence="3 4">DSM 101692</strain>
    </source>
</reference>
<dbReference type="EMBL" id="JADOTX010000001">
    <property type="protein sequence ID" value="MBG6066245.1"/>
    <property type="molecule type" value="Genomic_DNA"/>
</dbReference>
<comment type="caution">
    <text evidence="3">The sequence shown here is derived from an EMBL/GenBank/DDBJ whole genome shotgun (WGS) entry which is preliminary data.</text>
</comment>
<evidence type="ECO:0008006" key="5">
    <source>
        <dbReference type="Google" id="ProtNLM"/>
    </source>
</evidence>
<protein>
    <recommendedName>
        <fullName evidence="5">HAF repeat-containing protein</fullName>
    </recommendedName>
</protein>
<keyword evidence="2" id="KW-0472">Membrane</keyword>
<evidence type="ECO:0000256" key="2">
    <source>
        <dbReference type="SAM" id="Phobius"/>
    </source>
</evidence>
<gene>
    <name evidence="3" type="ORF">IW248_002532</name>
</gene>
<evidence type="ECO:0000313" key="4">
    <source>
        <dbReference type="Proteomes" id="UP000614915"/>
    </source>
</evidence>
<feature type="transmembrane region" description="Helical" evidence="2">
    <location>
        <begin position="41"/>
        <end position="62"/>
    </location>
</feature>